<sequence length="107" mass="11785">MESEQAHHVMVLDFRDELIRINEVLLGQALFACRKKLGGDILERSQGSGQLPPAGLALPLLAEDRLGQEKPHVFHLEAGGDAAFFFAKEVIEPRAAGQRRVDKVVDV</sequence>
<name>A0ABW0KLL5_9BACT</name>
<evidence type="ECO:0000313" key="1">
    <source>
        <dbReference type="EMBL" id="MFC5453606.1"/>
    </source>
</evidence>
<evidence type="ECO:0000313" key="2">
    <source>
        <dbReference type="Proteomes" id="UP001596052"/>
    </source>
</evidence>
<protein>
    <submittedName>
        <fullName evidence="1">Uncharacterized protein</fullName>
    </submittedName>
</protein>
<dbReference type="EMBL" id="JBHSMQ010000001">
    <property type="protein sequence ID" value="MFC5453606.1"/>
    <property type="molecule type" value="Genomic_DNA"/>
</dbReference>
<reference evidence="2" key="1">
    <citation type="journal article" date="2019" name="Int. J. Syst. Evol. Microbiol.">
        <title>The Global Catalogue of Microorganisms (GCM) 10K type strain sequencing project: providing services to taxonomists for standard genome sequencing and annotation.</title>
        <authorList>
            <consortium name="The Broad Institute Genomics Platform"/>
            <consortium name="The Broad Institute Genome Sequencing Center for Infectious Disease"/>
            <person name="Wu L."/>
            <person name="Ma J."/>
        </authorList>
    </citation>
    <scope>NUCLEOTIDE SEQUENCE [LARGE SCALE GENOMIC DNA]</scope>
    <source>
        <strain evidence="2">CGMCC 4.1469</strain>
    </source>
</reference>
<gene>
    <name evidence="1" type="ORF">ACFQDI_01960</name>
</gene>
<comment type="caution">
    <text evidence="1">The sequence shown here is derived from an EMBL/GenBank/DDBJ whole genome shotgun (WGS) entry which is preliminary data.</text>
</comment>
<keyword evidence="2" id="KW-1185">Reference proteome</keyword>
<organism evidence="1 2">
    <name type="scientific">Prosthecobacter fluviatilis</name>
    <dbReference type="NCBI Taxonomy" id="445931"/>
    <lineage>
        <taxon>Bacteria</taxon>
        <taxon>Pseudomonadati</taxon>
        <taxon>Verrucomicrobiota</taxon>
        <taxon>Verrucomicrobiia</taxon>
        <taxon>Verrucomicrobiales</taxon>
        <taxon>Verrucomicrobiaceae</taxon>
        <taxon>Prosthecobacter</taxon>
    </lineage>
</organism>
<accession>A0ABW0KLL5</accession>
<dbReference type="Proteomes" id="UP001596052">
    <property type="component" value="Unassembled WGS sequence"/>
</dbReference>
<proteinExistence type="predicted"/>